<sequence length="15" mass="1592">MTSSCKGFVGQFVSN</sequence>
<accession>A0A0E9PWA5</accession>
<reference evidence="1" key="2">
    <citation type="journal article" date="2015" name="Fish Shellfish Immunol.">
        <title>Early steps in the European eel (Anguilla anguilla)-Vibrio vulnificus interaction in the gills: Role of the RtxA13 toxin.</title>
        <authorList>
            <person name="Callol A."/>
            <person name="Pajuelo D."/>
            <person name="Ebbesson L."/>
            <person name="Teles M."/>
            <person name="MacKenzie S."/>
            <person name="Amaro C."/>
        </authorList>
    </citation>
    <scope>NUCLEOTIDE SEQUENCE</scope>
</reference>
<dbReference type="EMBL" id="GBXM01100212">
    <property type="protein sequence ID" value="JAH08365.1"/>
    <property type="molecule type" value="Transcribed_RNA"/>
</dbReference>
<organism evidence="1">
    <name type="scientific">Anguilla anguilla</name>
    <name type="common">European freshwater eel</name>
    <name type="synonym">Muraena anguilla</name>
    <dbReference type="NCBI Taxonomy" id="7936"/>
    <lineage>
        <taxon>Eukaryota</taxon>
        <taxon>Metazoa</taxon>
        <taxon>Chordata</taxon>
        <taxon>Craniata</taxon>
        <taxon>Vertebrata</taxon>
        <taxon>Euteleostomi</taxon>
        <taxon>Actinopterygii</taxon>
        <taxon>Neopterygii</taxon>
        <taxon>Teleostei</taxon>
        <taxon>Anguilliformes</taxon>
        <taxon>Anguillidae</taxon>
        <taxon>Anguilla</taxon>
    </lineage>
</organism>
<evidence type="ECO:0000313" key="1">
    <source>
        <dbReference type="EMBL" id="JAH08365.1"/>
    </source>
</evidence>
<proteinExistence type="predicted"/>
<name>A0A0E9PWA5_ANGAN</name>
<reference evidence="1" key="1">
    <citation type="submission" date="2014-11" db="EMBL/GenBank/DDBJ databases">
        <authorList>
            <person name="Amaro Gonzalez C."/>
        </authorList>
    </citation>
    <scope>NUCLEOTIDE SEQUENCE</scope>
</reference>
<protein>
    <submittedName>
        <fullName evidence="1">Uncharacterized protein</fullName>
    </submittedName>
</protein>